<dbReference type="InterPro" id="IPR036942">
    <property type="entry name" value="Beta-barrel_TonB_sf"/>
</dbReference>
<dbReference type="SUPFAM" id="SSF56935">
    <property type="entry name" value="Porins"/>
    <property type="match status" value="1"/>
</dbReference>
<protein>
    <submittedName>
        <fullName evidence="14">Iron complex outermembrane receptor protein</fullName>
    </submittedName>
</protein>
<evidence type="ECO:0000313" key="15">
    <source>
        <dbReference type="Proteomes" id="UP000559117"/>
    </source>
</evidence>
<keyword evidence="6 11" id="KW-0798">TonB box</keyword>
<dbReference type="AlphaFoldDB" id="A0A840UQS5"/>
<dbReference type="Pfam" id="PF07715">
    <property type="entry name" value="Plug"/>
    <property type="match status" value="1"/>
</dbReference>
<evidence type="ECO:0000256" key="2">
    <source>
        <dbReference type="ARBA" id="ARBA00022448"/>
    </source>
</evidence>
<dbReference type="EMBL" id="JACHFH010000002">
    <property type="protein sequence ID" value="MBB5335184.1"/>
    <property type="molecule type" value="Genomic_DNA"/>
</dbReference>
<evidence type="ECO:0000256" key="5">
    <source>
        <dbReference type="ARBA" id="ARBA00022729"/>
    </source>
</evidence>
<evidence type="ECO:0000259" key="13">
    <source>
        <dbReference type="Pfam" id="PF07715"/>
    </source>
</evidence>
<sequence>MYNNWKGLTISTVLTISMVLLPLAKVQAQKQTDQDIQTFSLEDTVVTATRIPKTMINTPANAQIITAKQIKDGGYSSVFEAVKALAQANAYSYQDDGSDYGAMMSRIKLRGIDDGTLVLINGNPCNYMNHASLSNIPIDQVERIEIVKGANSVLYGPQAMGGVINIITKKPVKTSKISGKVSVTAGSRLEGSAINVQTDVFDLGIKKTISDDFFDVEHPGTTGSGKALNIKDKSSEQMYFDANLAKHLNFSYGHTNSKAKYETGSFTDYIANMKYLSNIETTNNNYTLVYDDQDTGIKAVAGYNTYNSSTIYDKSYPSHYTDVKYFGYNANFDVQKKLDLRNDKDSLIIGANYAREALKYTKSAAAVTTKNNRDSYSLYQSYDWQATDKLSFIFGAREYHVTSSQYQSSDTQILPQIQGLYKVNDKSSYYFNVGKSFEMPSMSSGFSYNSNFVINSDLKPQSGWSYEIGHKIEDKHKAITTDIFYMTVNNKFYWDKTDSGASIMRNHDKWKNAGLEFNYKQKIDKNLSTDLGFTIQNPKAYSNDDGKWSQDSSKYVINLGANYNKDKFMTDARIFAYLDREPAYYNYERTSSSSTDHNLANSCDFTLTLQYKPTEIDCFKIVGRNLFNRDDVINNHEYYTLPANVTFTYERSF</sequence>
<name>A0A840UQS5_9FIRM</name>
<organism evidence="14 15">
    <name type="scientific">Pectinatus brassicae</name>
    <dbReference type="NCBI Taxonomy" id="862415"/>
    <lineage>
        <taxon>Bacteria</taxon>
        <taxon>Bacillati</taxon>
        <taxon>Bacillota</taxon>
        <taxon>Negativicutes</taxon>
        <taxon>Selenomonadales</taxon>
        <taxon>Selenomonadaceae</taxon>
        <taxon>Pectinatus</taxon>
    </lineage>
</organism>
<evidence type="ECO:0000313" key="14">
    <source>
        <dbReference type="EMBL" id="MBB5335184.1"/>
    </source>
</evidence>
<dbReference type="InterPro" id="IPR012910">
    <property type="entry name" value="Plug_dom"/>
</dbReference>
<dbReference type="Gene3D" id="2.40.170.20">
    <property type="entry name" value="TonB-dependent receptor, beta-barrel domain"/>
    <property type="match status" value="1"/>
</dbReference>
<comment type="caution">
    <text evidence="14">The sequence shown here is derived from an EMBL/GenBank/DDBJ whole genome shotgun (WGS) entry which is preliminary data.</text>
</comment>
<keyword evidence="15" id="KW-1185">Reference proteome</keyword>
<evidence type="ECO:0000256" key="1">
    <source>
        <dbReference type="ARBA" id="ARBA00004571"/>
    </source>
</evidence>
<dbReference type="PROSITE" id="PS52016">
    <property type="entry name" value="TONB_DEPENDENT_REC_3"/>
    <property type="match status" value="1"/>
</dbReference>
<dbReference type="PANTHER" id="PTHR30069">
    <property type="entry name" value="TONB-DEPENDENT OUTER MEMBRANE RECEPTOR"/>
    <property type="match status" value="1"/>
</dbReference>
<evidence type="ECO:0000256" key="11">
    <source>
        <dbReference type="RuleBase" id="RU003357"/>
    </source>
</evidence>
<keyword evidence="2 10" id="KW-0813">Transport</keyword>
<comment type="subcellular location">
    <subcellularLocation>
        <location evidence="1 10">Cell outer membrane</location>
        <topology evidence="1 10">Multi-pass membrane protein</topology>
    </subcellularLocation>
</comment>
<evidence type="ECO:0000256" key="3">
    <source>
        <dbReference type="ARBA" id="ARBA00022452"/>
    </source>
</evidence>
<evidence type="ECO:0000256" key="7">
    <source>
        <dbReference type="ARBA" id="ARBA00023136"/>
    </source>
</evidence>
<comment type="similarity">
    <text evidence="10 11">Belongs to the TonB-dependent receptor family.</text>
</comment>
<evidence type="ECO:0000256" key="6">
    <source>
        <dbReference type="ARBA" id="ARBA00023077"/>
    </source>
</evidence>
<reference evidence="14 15" key="1">
    <citation type="submission" date="2020-08" db="EMBL/GenBank/DDBJ databases">
        <title>Genomic Encyclopedia of Type Strains, Phase IV (KMG-IV): sequencing the most valuable type-strain genomes for metagenomic binning, comparative biology and taxonomic classification.</title>
        <authorList>
            <person name="Goeker M."/>
        </authorList>
    </citation>
    <scope>NUCLEOTIDE SEQUENCE [LARGE SCALE GENOMIC DNA]</scope>
    <source>
        <strain evidence="14 15">DSM 24661</strain>
    </source>
</reference>
<gene>
    <name evidence="14" type="ORF">HNR32_000298</name>
</gene>
<evidence type="ECO:0000256" key="8">
    <source>
        <dbReference type="ARBA" id="ARBA00023170"/>
    </source>
</evidence>
<proteinExistence type="inferred from homology"/>
<dbReference type="Proteomes" id="UP000559117">
    <property type="component" value="Unassembled WGS sequence"/>
</dbReference>
<dbReference type="GO" id="GO:0009279">
    <property type="term" value="C:cell outer membrane"/>
    <property type="evidence" value="ECO:0007669"/>
    <property type="project" value="UniProtKB-SubCell"/>
</dbReference>
<feature type="domain" description="TonB-dependent receptor-like beta-barrel" evidence="12">
    <location>
        <begin position="245"/>
        <end position="592"/>
    </location>
</feature>
<dbReference type="PANTHER" id="PTHR30069:SF29">
    <property type="entry name" value="HEMOGLOBIN AND HEMOGLOBIN-HAPTOGLOBIN-BINDING PROTEIN 1-RELATED"/>
    <property type="match status" value="1"/>
</dbReference>
<keyword evidence="4 10" id="KW-0812">Transmembrane</keyword>
<dbReference type="InterPro" id="IPR039426">
    <property type="entry name" value="TonB-dep_rcpt-like"/>
</dbReference>
<evidence type="ECO:0000256" key="10">
    <source>
        <dbReference type="PROSITE-ProRule" id="PRU01360"/>
    </source>
</evidence>
<keyword evidence="9 10" id="KW-0998">Cell outer membrane</keyword>
<feature type="domain" description="TonB-dependent receptor plug" evidence="13">
    <location>
        <begin position="56"/>
        <end position="163"/>
    </location>
</feature>
<dbReference type="Gene3D" id="2.170.130.10">
    <property type="entry name" value="TonB-dependent receptor, plug domain"/>
    <property type="match status" value="1"/>
</dbReference>
<evidence type="ECO:0000259" key="12">
    <source>
        <dbReference type="Pfam" id="PF00593"/>
    </source>
</evidence>
<dbReference type="InterPro" id="IPR037066">
    <property type="entry name" value="Plug_dom_sf"/>
</dbReference>
<dbReference type="RefSeq" id="WP_183859004.1">
    <property type="nucleotide sequence ID" value="NZ_JACHFH010000002.1"/>
</dbReference>
<keyword evidence="5" id="KW-0732">Signal</keyword>
<evidence type="ECO:0000256" key="4">
    <source>
        <dbReference type="ARBA" id="ARBA00022692"/>
    </source>
</evidence>
<keyword evidence="7 10" id="KW-0472">Membrane</keyword>
<dbReference type="GO" id="GO:0015344">
    <property type="term" value="F:siderophore uptake transmembrane transporter activity"/>
    <property type="evidence" value="ECO:0007669"/>
    <property type="project" value="TreeGrafter"/>
</dbReference>
<keyword evidence="3 10" id="KW-1134">Transmembrane beta strand</keyword>
<dbReference type="InterPro" id="IPR000531">
    <property type="entry name" value="Beta-barrel_TonB"/>
</dbReference>
<dbReference type="Pfam" id="PF00593">
    <property type="entry name" value="TonB_dep_Rec_b-barrel"/>
    <property type="match status" value="1"/>
</dbReference>
<keyword evidence="8 14" id="KW-0675">Receptor</keyword>
<accession>A0A840UQS5</accession>
<dbReference type="GO" id="GO:0044718">
    <property type="term" value="P:siderophore transmembrane transport"/>
    <property type="evidence" value="ECO:0007669"/>
    <property type="project" value="TreeGrafter"/>
</dbReference>
<evidence type="ECO:0000256" key="9">
    <source>
        <dbReference type="ARBA" id="ARBA00023237"/>
    </source>
</evidence>